<keyword evidence="1" id="KW-0677">Repeat</keyword>
<organism evidence="6 7">
    <name type="scientific">Armillaria novae-zelandiae</name>
    <dbReference type="NCBI Taxonomy" id="153914"/>
    <lineage>
        <taxon>Eukaryota</taxon>
        <taxon>Fungi</taxon>
        <taxon>Dikarya</taxon>
        <taxon>Basidiomycota</taxon>
        <taxon>Agaricomycotina</taxon>
        <taxon>Agaricomycetes</taxon>
        <taxon>Agaricomycetidae</taxon>
        <taxon>Agaricales</taxon>
        <taxon>Marasmiineae</taxon>
        <taxon>Physalacriaceae</taxon>
        <taxon>Armillaria</taxon>
    </lineage>
</organism>
<keyword evidence="2" id="KW-0040">ANK repeat</keyword>
<evidence type="ECO:0000256" key="1">
    <source>
        <dbReference type="ARBA" id="ARBA00022737"/>
    </source>
</evidence>
<protein>
    <recommendedName>
        <fullName evidence="8">NACHT domain-containing protein</fullName>
    </recommendedName>
</protein>
<dbReference type="SUPFAM" id="SSF48403">
    <property type="entry name" value="Ankyrin repeat"/>
    <property type="match status" value="1"/>
</dbReference>
<sequence>MAEILGIASSVTALVKNTATVIKYLKDIKNAPKERDELQRELQYLEICLTALERTTQLSTEDDPWLQTLDRLQDMFKELLELLDGLKKRLEPESSWSKRSLQRMVWTITRESVKDDLSKIERFKTLIAIALQHDNLVLTREIQKTLGNIEDKVNAIGENADVTRQLQMDEKATKVAAWLTPVDYNAVQRDKLQQRVNETGQWFLQSSDFLDWADGSVARSLLWCVGGPAVGKTILASTTINHLCTKFKNLKNEALVFCIFCDYRAPNQKPIAITRSLLKQLIQARRRLTNPIETFYDSCSGDGMPLPSLEDITRLLCEELKSYKRIYIILDALDELSDDRCRQGVLDALKALGNQIRVLVTSRPLATMQSYNQANRINMRANDADLEKCVIAGLAGGNLPTLLKRDESLHERIRQTVVKKADGMFLLANIHMDMLAQCTNQRELDTELDKLPGTLEKAYVRLLARIDSLPKRDLAYRVFGLVAFAAKPLSVEALQQALAIESGTKKADPANITDEGILLSICAGLVVIVNIDGQRCFKFVHYSTQEYFASQEDKLFPHIHVDFTCICLAHMSFNGYYDSNGQTILFSWYSFCYWDFHAHKCSGISTAKEILAFLDDKPTQMEDIAQPFPEQWHDTDDPTFFADMVHAVKLLLAAPEVDFQHLNGLCLAAYVGNYNLVNLFMFHISDIDHEGQVPFLREVPDTSLLPAQKDSSGCRGSRAPLCMPLIAAASNGHKKTVKMLFYQDTPLLNATSSSGLTALSSAIICNSIPVVTHLLWEDDIDTSIQFKGQTPFMLAAKYGLSEIMELFLEQQDDDPNAQGRNGRTALHAAVEESQHGSIDLLLKSGRVDVNRKDSGGRTALSIAASLGSIQSIKMLADHTGIDVLVKDNNGKSAYDIAVEGRQDKVAALLTEYAVKGLRTE</sequence>
<gene>
    <name evidence="6" type="ORF">IW261DRAFT_1614918</name>
</gene>
<dbReference type="InterPro" id="IPR002110">
    <property type="entry name" value="Ankyrin_rpt"/>
</dbReference>
<comment type="caution">
    <text evidence="6">The sequence shown here is derived from an EMBL/GenBank/DDBJ whole genome shotgun (WGS) entry which is preliminary data.</text>
</comment>
<reference evidence="6" key="1">
    <citation type="submission" date="2023-06" db="EMBL/GenBank/DDBJ databases">
        <authorList>
            <consortium name="Lawrence Berkeley National Laboratory"/>
            <person name="Ahrendt S."/>
            <person name="Sahu N."/>
            <person name="Indic B."/>
            <person name="Wong-Bajracharya J."/>
            <person name="Merenyi Z."/>
            <person name="Ke H.-M."/>
            <person name="Monk M."/>
            <person name="Kocsube S."/>
            <person name="Drula E."/>
            <person name="Lipzen A."/>
            <person name="Balint B."/>
            <person name="Henrissat B."/>
            <person name="Andreopoulos B."/>
            <person name="Martin F.M."/>
            <person name="Harder C.B."/>
            <person name="Rigling D."/>
            <person name="Ford K.L."/>
            <person name="Foster G.D."/>
            <person name="Pangilinan J."/>
            <person name="Papanicolaou A."/>
            <person name="Barry K."/>
            <person name="LaButti K."/>
            <person name="Viragh M."/>
            <person name="Koriabine M."/>
            <person name="Yan M."/>
            <person name="Riley R."/>
            <person name="Champramary S."/>
            <person name="Plett K.L."/>
            <person name="Tsai I.J."/>
            <person name="Slot J."/>
            <person name="Sipos G."/>
            <person name="Plett J."/>
            <person name="Nagy L.G."/>
            <person name="Grigoriev I.V."/>
        </authorList>
    </citation>
    <scope>NUCLEOTIDE SEQUENCE</scope>
    <source>
        <strain evidence="6">ICMP 16352</strain>
    </source>
</reference>
<evidence type="ECO:0000313" key="6">
    <source>
        <dbReference type="EMBL" id="KAK0459918.1"/>
    </source>
</evidence>
<evidence type="ECO:0008006" key="8">
    <source>
        <dbReference type="Google" id="ProtNLM"/>
    </source>
</evidence>
<dbReference type="InterPro" id="IPR036770">
    <property type="entry name" value="Ankyrin_rpt-contain_sf"/>
</dbReference>
<dbReference type="Pfam" id="PF24883">
    <property type="entry name" value="NPHP3_N"/>
    <property type="match status" value="1"/>
</dbReference>
<evidence type="ECO:0000256" key="2">
    <source>
        <dbReference type="PROSITE-ProRule" id="PRU00023"/>
    </source>
</evidence>
<dbReference type="SUPFAM" id="SSF52540">
    <property type="entry name" value="P-loop containing nucleoside triphosphate hydrolases"/>
    <property type="match status" value="1"/>
</dbReference>
<keyword evidence="7" id="KW-1185">Reference proteome</keyword>
<evidence type="ECO:0000256" key="3">
    <source>
        <dbReference type="SAM" id="Coils"/>
    </source>
</evidence>
<dbReference type="AlphaFoldDB" id="A0AA39N749"/>
<evidence type="ECO:0000313" key="7">
    <source>
        <dbReference type="Proteomes" id="UP001175227"/>
    </source>
</evidence>
<name>A0AA39N749_9AGAR</name>
<dbReference type="Pfam" id="PF22939">
    <property type="entry name" value="WHD_GPIID"/>
    <property type="match status" value="1"/>
</dbReference>
<dbReference type="Gene3D" id="1.25.40.20">
    <property type="entry name" value="Ankyrin repeat-containing domain"/>
    <property type="match status" value="1"/>
</dbReference>
<dbReference type="InterPro" id="IPR056884">
    <property type="entry name" value="NPHP3-like_N"/>
</dbReference>
<feature type="domain" description="Nephrocystin 3-like N-terminal" evidence="5">
    <location>
        <begin position="199"/>
        <end position="363"/>
    </location>
</feature>
<dbReference type="SMART" id="SM00248">
    <property type="entry name" value="ANK"/>
    <property type="match status" value="8"/>
</dbReference>
<dbReference type="PANTHER" id="PTHR10039:SF15">
    <property type="entry name" value="NACHT DOMAIN-CONTAINING PROTEIN"/>
    <property type="match status" value="1"/>
</dbReference>
<feature type="domain" description="GPI inositol-deacylase winged helix" evidence="4">
    <location>
        <begin position="472"/>
        <end position="551"/>
    </location>
</feature>
<keyword evidence="3" id="KW-0175">Coiled coil</keyword>
<dbReference type="EMBL" id="JAUEPR010000197">
    <property type="protein sequence ID" value="KAK0459918.1"/>
    <property type="molecule type" value="Genomic_DNA"/>
</dbReference>
<evidence type="ECO:0000259" key="5">
    <source>
        <dbReference type="Pfam" id="PF24883"/>
    </source>
</evidence>
<evidence type="ECO:0000259" key="4">
    <source>
        <dbReference type="Pfam" id="PF22939"/>
    </source>
</evidence>
<dbReference type="PROSITE" id="PS50088">
    <property type="entry name" value="ANK_REPEAT"/>
    <property type="match status" value="1"/>
</dbReference>
<dbReference type="PANTHER" id="PTHR10039">
    <property type="entry name" value="AMELOGENIN"/>
    <property type="match status" value="1"/>
</dbReference>
<dbReference type="Gene3D" id="3.40.50.300">
    <property type="entry name" value="P-loop containing nucleotide triphosphate hydrolases"/>
    <property type="match status" value="1"/>
</dbReference>
<dbReference type="InterPro" id="IPR027417">
    <property type="entry name" value="P-loop_NTPase"/>
</dbReference>
<proteinExistence type="predicted"/>
<feature type="repeat" description="ANK" evidence="2">
    <location>
        <begin position="821"/>
        <end position="845"/>
    </location>
</feature>
<dbReference type="InterPro" id="IPR054471">
    <property type="entry name" value="GPIID_WHD"/>
</dbReference>
<dbReference type="PROSITE" id="PS50297">
    <property type="entry name" value="ANK_REP_REGION"/>
    <property type="match status" value="1"/>
</dbReference>
<accession>A0AA39N749</accession>
<feature type="coiled-coil region" evidence="3">
    <location>
        <begin position="35"/>
        <end position="89"/>
    </location>
</feature>
<dbReference type="Pfam" id="PF12796">
    <property type="entry name" value="Ank_2"/>
    <property type="match status" value="1"/>
</dbReference>
<dbReference type="Proteomes" id="UP001175227">
    <property type="component" value="Unassembled WGS sequence"/>
</dbReference>